<evidence type="ECO:0000256" key="1">
    <source>
        <dbReference type="ARBA" id="ARBA00004167"/>
    </source>
</evidence>
<comment type="caution">
    <text evidence="9">The sequence shown here is derived from an EMBL/GenBank/DDBJ whole genome shotgun (WGS) entry which is preliminary data.</text>
</comment>
<dbReference type="PANTHER" id="PTHR37461">
    <property type="entry name" value="ANTI-SIGMA-K FACTOR RSKA"/>
    <property type="match status" value="1"/>
</dbReference>
<evidence type="ECO:0000256" key="4">
    <source>
        <dbReference type="ARBA" id="ARBA00023015"/>
    </source>
</evidence>
<evidence type="ECO:0000259" key="8">
    <source>
        <dbReference type="Pfam" id="PF13490"/>
    </source>
</evidence>
<evidence type="ECO:0000256" key="6">
    <source>
        <dbReference type="ARBA" id="ARBA00023163"/>
    </source>
</evidence>
<dbReference type="InterPro" id="IPR041916">
    <property type="entry name" value="Anti_sigma_zinc_sf"/>
</dbReference>
<feature type="transmembrane region" description="Helical" evidence="7">
    <location>
        <begin position="94"/>
        <end position="116"/>
    </location>
</feature>
<dbReference type="PANTHER" id="PTHR37461:SF1">
    <property type="entry name" value="ANTI-SIGMA-K FACTOR RSKA"/>
    <property type="match status" value="1"/>
</dbReference>
<dbReference type="RefSeq" id="WP_237822967.1">
    <property type="nucleotide sequence ID" value="NZ_JAKLTQ010000014.1"/>
</dbReference>
<feature type="domain" description="Putative zinc-finger" evidence="8">
    <location>
        <begin position="6"/>
        <end position="39"/>
    </location>
</feature>
<dbReference type="InterPro" id="IPR027383">
    <property type="entry name" value="Znf_put"/>
</dbReference>
<keyword evidence="10" id="KW-1185">Reference proteome</keyword>
<comment type="subcellular location">
    <subcellularLocation>
        <location evidence="1">Membrane</location>
        <topology evidence="1">Single-pass membrane protein</topology>
    </subcellularLocation>
</comment>
<keyword evidence="6" id="KW-0804">Transcription</keyword>
<evidence type="ECO:0000313" key="10">
    <source>
        <dbReference type="Proteomes" id="UP001165368"/>
    </source>
</evidence>
<organism evidence="9 10">
    <name type="scientific">Arthrobacter hankyongi</name>
    <dbReference type="NCBI Taxonomy" id="2904801"/>
    <lineage>
        <taxon>Bacteria</taxon>
        <taxon>Bacillati</taxon>
        <taxon>Actinomycetota</taxon>
        <taxon>Actinomycetes</taxon>
        <taxon>Micrococcales</taxon>
        <taxon>Micrococcaceae</taxon>
        <taxon>Arthrobacter</taxon>
    </lineage>
</organism>
<protein>
    <submittedName>
        <fullName evidence="9">Zf-HC2 domain-containing protein</fullName>
    </submittedName>
</protein>
<proteinExistence type="predicted"/>
<dbReference type="Pfam" id="PF13490">
    <property type="entry name" value="zf-HC2"/>
    <property type="match status" value="1"/>
</dbReference>
<sequence>MTEGHEDLRQLLGVYVLGGIEPGERALLEQHLAGCPLCREELAGLQSLPDALRALPVQDAMALAVPAPEQTQQAGQRLLAELARRRRHMRWRMAAVVAGVAAACLVIGAVAGPLVLRPKQDMETYNMTASSGLQVELDLVHRAWGTELAVDGAHLPAEGVLSLWLTDRTGVDWQVATWQATPTGKARLVASTATMPDDITCVEIRNARDIPVAAVYMHD</sequence>
<evidence type="ECO:0000313" key="9">
    <source>
        <dbReference type="EMBL" id="MCG2623570.1"/>
    </source>
</evidence>
<dbReference type="Gene3D" id="1.10.10.1320">
    <property type="entry name" value="Anti-sigma factor, zinc-finger domain"/>
    <property type="match status" value="1"/>
</dbReference>
<keyword evidence="2 7" id="KW-0812">Transmembrane</keyword>
<dbReference type="EMBL" id="JAKLTQ010000014">
    <property type="protein sequence ID" value="MCG2623570.1"/>
    <property type="molecule type" value="Genomic_DNA"/>
</dbReference>
<keyword evidence="3 7" id="KW-1133">Transmembrane helix</keyword>
<name>A0ABS9LAB0_9MICC</name>
<evidence type="ECO:0000256" key="2">
    <source>
        <dbReference type="ARBA" id="ARBA00022692"/>
    </source>
</evidence>
<evidence type="ECO:0000256" key="7">
    <source>
        <dbReference type="SAM" id="Phobius"/>
    </source>
</evidence>
<keyword evidence="5 7" id="KW-0472">Membrane</keyword>
<dbReference type="Proteomes" id="UP001165368">
    <property type="component" value="Unassembled WGS sequence"/>
</dbReference>
<keyword evidence="4" id="KW-0805">Transcription regulation</keyword>
<evidence type="ECO:0000256" key="5">
    <source>
        <dbReference type="ARBA" id="ARBA00023136"/>
    </source>
</evidence>
<reference evidence="9" key="1">
    <citation type="submission" date="2022-01" db="EMBL/GenBank/DDBJ databases">
        <authorList>
            <person name="Jo J.-H."/>
            <person name="Im W.-T."/>
        </authorList>
    </citation>
    <scope>NUCLEOTIDE SEQUENCE</scope>
    <source>
        <strain evidence="9">I2-34</strain>
    </source>
</reference>
<dbReference type="InterPro" id="IPR051474">
    <property type="entry name" value="Anti-sigma-K/W_factor"/>
</dbReference>
<accession>A0ABS9LAB0</accession>
<gene>
    <name evidence="9" type="ORF">LVY72_16860</name>
</gene>
<evidence type="ECO:0000256" key="3">
    <source>
        <dbReference type="ARBA" id="ARBA00022989"/>
    </source>
</evidence>